<comment type="caution">
    <text evidence="5">The sequence shown here is derived from an EMBL/GenBank/DDBJ whole genome shotgun (WGS) entry which is preliminary data.</text>
</comment>
<dbReference type="PANTHER" id="PTHR33204">
    <property type="entry name" value="TRANSCRIPTIONAL REGULATOR, MARR FAMILY"/>
    <property type="match status" value="1"/>
</dbReference>
<organism evidence="5 6">
    <name type="scientific">Actinospica acidithermotolerans</name>
    <dbReference type="NCBI Taxonomy" id="2828514"/>
    <lineage>
        <taxon>Bacteria</taxon>
        <taxon>Bacillati</taxon>
        <taxon>Actinomycetota</taxon>
        <taxon>Actinomycetes</taxon>
        <taxon>Catenulisporales</taxon>
        <taxon>Actinospicaceae</taxon>
        <taxon>Actinospica</taxon>
    </lineage>
</organism>
<feature type="domain" description="HTH hxlR-type" evidence="4">
    <location>
        <begin position="21"/>
        <end position="118"/>
    </location>
</feature>
<dbReference type="Proteomes" id="UP000676325">
    <property type="component" value="Unassembled WGS sequence"/>
</dbReference>
<dbReference type="RefSeq" id="WP_212518198.1">
    <property type="nucleotide sequence ID" value="NZ_JAGSOH010000027.1"/>
</dbReference>
<dbReference type="PROSITE" id="PS51118">
    <property type="entry name" value="HTH_HXLR"/>
    <property type="match status" value="1"/>
</dbReference>
<evidence type="ECO:0000259" key="4">
    <source>
        <dbReference type="PROSITE" id="PS51118"/>
    </source>
</evidence>
<dbReference type="InterPro" id="IPR002577">
    <property type="entry name" value="HTH_HxlR"/>
</dbReference>
<dbReference type="Pfam" id="PF01638">
    <property type="entry name" value="HxlR"/>
    <property type="match status" value="1"/>
</dbReference>
<keyword evidence="2" id="KW-0238">DNA-binding</keyword>
<evidence type="ECO:0000313" key="6">
    <source>
        <dbReference type="Proteomes" id="UP000676325"/>
    </source>
</evidence>
<reference evidence="5" key="1">
    <citation type="submission" date="2021-04" db="EMBL/GenBank/DDBJ databases">
        <title>Genome based classification of Actinospica acidithermotolerans sp. nov., an actinobacterium isolated from an Indonesian hot spring.</title>
        <authorList>
            <person name="Kusuma A.B."/>
            <person name="Putra K.E."/>
            <person name="Nafisah S."/>
            <person name="Loh J."/>
            <person name="Nouioui I."/>
            <person name="Goodfellow M."/>
        </authorList>
    </citation>
    <scope>NUCLEOTIDE SEQUENCE</scope>
    <source>
        <strain evidence="5">MGRD01-02</strain>
    </source>
</reference>
<evidence type="ECO:0000256" key="2">
    <source>
        <dbReference type="ARBA" id="ARBA00023125"/>
    </source>
</evidence>
<dbReference type="EMBL" id="JAGSOH010000027">
    <property type="protein sequence ID" value="MBR7827052.1"/>
    <property type="molecule type" value="Genomic_DNA"/>
</dbReference>
<dbReference type="InterPro" id="IPR036388">
    <property type="entry name" value="WH-like_DNA-bd_sf"/>
</dbReference>
<evidence type="ECO:0000256" key="3">
    <source>
        <dbReference type="ARBA" id="ARBA00023163"/>
    </source>
</evidence>
<keyword evidence="6" id="KW-1185">Reference proteome</keyword>
<dbReference type="Gene3D" id="1.10.10.10">
    <property type="entry name" value="Winged helix-like DNA-binding domain superfamily/Winged helix DNA-binding domain"/>
    <property type="match status" value="1"/>
</dbReference>
<evidence type="ECO:0000256" key="1">
    <source>
        <dbReference type="ARBA" id="ARBA00023015"/>
    </source>
</evidence>
<gene>
    <name evidence="5" type="ORF">KDK95_12110</name>
</gene>
<dbReference type="GO" id="GO:0003677">
    <property type="term" value="F:DNA binding"/>
    <property type="evidence" value="ECO:0007669"/>
    <property type="project" value="UniProtKB-KW"/>
</dbReference>
<dbReference type="AlphaFoldDB" id="A0A941IIQ7"/>
<sequence length="157" mass="17492">MESPEYTPVDLAESPLAVRPCTMAAALEIVGEKWSLLALREMAYGVHRFARIVGYTGAPRDVLTDRLRKLEAAGIVERRPYSEHPPRYEYHLTEAGRELFPAMMTLLAWGDKWAVDAPAVQFRHTCGEPVALRLDCGHCGEPVTRASLTPMKARAES</sequence>
<protein>
    <submittedName>
        <fullName evidence="5">Helix-turn-helix transcriptional regulator</fullName>
    </submittedName>
</protein>
<evidence type="ECO:0000313" key="5">
    <source>
        <dbReference type="EMBL" id="MBR7827052.1"/>
    </source>
</evidence>
<dbReference type="PANTHER" id="PTHR33204:SF18">
    <property type="entry name" value="TRANSCRIPTIONAL REGULATORY PROTEIN"/>
    <property type="match status" value="1"/>
</dbReference>
<keyword evidence="1" id="KW-0805">Transcription regulation</keyword>
<keyword evidence="3" id="KW-0804">Transcription</keyword>
<dbReference type="InterPro" id="IPR036390">
    <property type="entry name" value="WH_DNA-bd_sf"/>
</dbReference>
<dbReference type="SUPFAM" id="SSF46785">
    <property type="entry name" value="Winged helix' DNA-binding domain"/>
    <property type="match status" value="1"/>
</dbReference>
<name>A0A941IIQ7_9ACTN</name>
<proteinExistence type="predicted"/>
<accession>A0A941IIQ7</accession>